<dbReference type="PANTHER" id="PTHR12181:SF12">
    <property type="entry name" value="PHOSPHATIDATE PHOSPHATASE"/>
    <property type="match status" value="1"/>
</dbReference>
<dbReference type="Gene3D" id="3.40.50.1000">
    <property type="entry name" value="HAD superfamily/HAD-like"/>
    <property type="match status" value="1"/>
</dbReference>
<dbReference type="OrthoDB" id="4567at2759"/>
<comment type="caution">
    <text evidence="8">The sequence shown here is derived from an EMBL/GenBank/DDBJ whole genome shotgun (WGS) entry which is preliminary data.</text>
</comment>
<feature type="compositionally biased region" description="Polar residues" evidence="6">
    <location>
        <begin position="685"/>
        <end position="696"/>
    </location>
</feature>
<dbReference type="GO" id="GO:0005634">
    <property type="term" value="C:nucleus"/>
    <property type="evidence" value="ECO:0007669"/>
    <property type="project" value="TreeGrafter"/>
</dbReference>
<evidence type="ECO:0000256" key="6">
    <source>
        <dbReference type="SAM" id="MobiDB-lite"/>
    </source>
</evidence>
<sequence length="937" mass="103611">MQSVGSFFSSVSKFYNELNPATLSGAIDVVVVEQSNGDLACSPFHVRFGKLSILLPQEKVVEVEVNGHLVNFPMKVGDAGEAFFVFETEQDVPEEFATSPLAGPAQVKTEEEIDFLDLSQGGGTGHPEENNKPQAGSQDVIETGYVSAHSGHGSDFEEDENDCLSTPLPARKGKGGGSKTRFNEARIEIDDSGRPIHDQDSSHLSVGTRHAMSISLPASPVLKPYNEDNIMDIFKPVDTDGQGLPWRHFGSPTVQSPDAAPRSGFLTPYHNDVIMDMTGYKTDDSAETDLSSDAESESGSRKNKSLKARVKKARARPARKGRARQDPKQQTTAVPSKGADPANKQADPTLFTRGRQKDGSRPSSRSLSLPNLAELDDNLVEPSSWTGFSQTLLKEASSGHVKLDEEDEARLRGALEDLQRHENEQSKVNGPQQRRFGHKRTESQMQSKKQVPRPNSAFNALSDTELEYQTPRTAKETEWSWGWGSLPVKNEDVDEAIKDAQSHVSIDIQETPKPVPNEMTIEGEVYRVAISVCPGDDFGKDLEASETLFAINQISFEEFSKDPLKVLNNKNLVCLINDRYFTWAAAGPYLTSLMLFRKPLSDDVLHQLSSKDLRPLPETSEGKSQQETTTRFGALSRWLRGSQPASSIRSMEQGQAQRSPSMNDSPEPKRSSEGSTPVASYEPMTRSTSMPVDTSSIPALDERVALETPVPPEGPKPKPKPKRYAKTLRLTSEQLKSLNLKKGANSLTFSVTSSYQGKAICSARLFLWNHDYQVVISDIDGTITKSDALGHIFTMAGKDWTHAGVAKLYTDIVQNGYHILYLTSRAIGQADYTRKYLKGVEQDNYQLPDGPVIMSPDRLMTAFHREVIMRKPEEFKMACLRDIRRLFEDRSPFYAGFGNRITDALSYRSVNVPSSRIFTIDSGGEVKLELLSSYKSS</sequence>
<dbReference type="Proteomes" id="UP000780801">
    <property type="component" value="Unassembled WGS sequence"/>
</dbReference>
<feature type="compositionally biased region" description="Basic residues" evidence="6">
    <location>
        <begin position="301"/>
        <end position="322"/>
    </location>
</feature>
<evidence type="ECO:0000256" key="4">
    <source>
        <dbReference type="ARBA" id="ARBA00022553"/>
    </source>
</evidence>
<dbReference type="InterPro" id="IPR013209">
    <property type="entry name" value="LNS2"/>
</dbReference>
<dbReference type="InterPro" id="IPR031703">
    <property type="entry name" value="Lipin_mid"/>
</dbReference>
<keyword evidence="4" id="KW-0597">Phosphoprotein</keyword>
<organism evidence="8 9">
    <name type="scientific">Lunasporangiospora selenospora</name>
    <dbReference type="NCBI Taxonomy" id="979761"/>
    <lineage>
        <taxon>Eukaryota</taxon>
        <taxon>Fungi</taxon>
        <taxon>Fungi incertae sedis</taxon>
        <taxon>Mucoromycota</taxon>
        <taxon>Mortierellomycotina</taxon>
        <taxon>Mortierellomycetes</taxon>
        <taxon>Mortierellales</taxon>
        <taxon>Mortierellaceae</taxon>
        <taxon>Lunasporangiospora</taxon>
    </lineage>
</organism>
<proteinExistence type="inferred from homology"/>
<dbReference type="Pfam" id="PF08235">
    <property type="entry name" value="LNS2"/>
    <property type="match status" value="1"/>
</dbReference>
<feature type="compositionally biased region" description="Acidic residues" evidence="6">
    <location>
        <begin position="285"/>
        <end position="296"/>
    </location>
</feature>
<name>A0A9P6KCN0_9FUNG</name>
<dbReference type="InterPro" id="IPR023214">
    <property type="entry name" value="HAD_sf"/>
</dbReference>
<dbReference type="AlphaFoldDB" id="A0A9P6KCN0"/>
<feature type="region of interest" description="Disordered" evidence="6">
    <location>
        <begin position="117"/>
        <end position="136"/>
    </location>
</feature>
<comment type="cofactor">
    <cofactor evidence="1">
        <name>Mg(2+)</name>
        <dbReference type="ChEBI" id="CHEBI:18420"/>
    </cofactor>
</comment>
<feature type="region of interest" description="Disordered" evidence="6">
    <location>
        <begin position="417"/>
        <end position="456"/>
    </location>
</feature>
<dbReference type="FunFam" id="3.40.50.1000:FF:000063">
    <property type="entry name" value="Nuclear elongation and deformation protein"/>
    <property type="match status" value="1"/>
</dbReference>
<protein>
    <recommendedName>
        <fullName evidence="3">phosphatidate phosphatase</fullName>
        <ecNumber evidence="3">3.1.3.4</ecNumber>
    </recommendedName>
</protein>
<evidence type="ECO:0000256" key="1">
    <source>
        <dbReference type="ARBA" id="ARBA00001946"/>
    </source>
</evidence>
<dbReference type="InterPro" id="IPR026058">
    <property type="entry name" value="LIPIN"/>
</dbReference>
<feature type="region of interest" description="Disordered" evidence="6">
    <location>
        <begin position="612"/>
        <end position="696"/>
    </location>
</feature>
<evidence type="ECO:0000256" key="2">
    <source>
        <dbReference type="ARBA" id="ARBA00005476"/>
    </source>
</evidence>
<feature type="compositionally biased region" description="Low complexity" evidence="6">
    <location>
        <begin position="361"/>
        <end position="370"/>
    </location>
</feature>
<dbReference type="GO" id="GO:0009062">
    <property type="term" value="P:fatty acid catabolic process"/>
    <property type="evidence" value="ECO:0007669"/>
    <property type="project" value="TreeGrafter"/>
</dbReference>
<dbReference type="GO" id="GO:0008195">
    <property type="term" value="F:phosphatidate phosphatase activity"/>
    <property type="evidence" value="ECO:0007669"/>
    <property type="project" value="UniProtKB-EC"/>
</dbReference>
<gene>
    <name evidence="8" type="ORF">BGW38_003722</name>
</gene>
<feature type="region of interest" description="Disordered" evidence="6">
    <location>
        <begin position="244"/>
        <end position="267"/>
    </location>
</feature>
<dbReference type="InterPro" id="IPR036412">
    <property type="entry name" value="HAD-like_sf"/>
</dbReference>
<evidence type="ECO:0000313" key="9">
    <source>
        <dbReference type="Proteomes" id="UP000780801"/>
    </source>
</evidence>
<dbReference type="Pfam" id="PF16876">
    <property type="entry name" value="Lipin_mid"/>
    <property type="match status" value="1"/>
</dbReference>
<dbReference type="InterPro" id="IPR007651">
    <property type="entry name" value="Lipin_N"/>
</dbReference>
<accession>A0A9P6KCN0</accession>
<dbReference type="SUPFAM" id="SSF56784">
    <property type="entry name" value="HAD-like"/>
    <property type="match status" value="1"/>
</dbReference>
<dbReference type="SMART" id="SM00775">
    <property type="entry name" value="LNS2"/>
    <property type="match status" value="1"/>
</dbReference>
<dbReference type="EMBL" id="JAABOA010002450">
    <property type="protein sequence ID" value="KAF9579850.1"/>
    <property type="molecule type" value="Genomic_DNA"/>
</dbReference>
<feature type="region of interest" description="Disordered" evidence="6">
    <location>
        <begin position="147"/>
        <end position="180"/>
    </location>
</feature>
<comment type="similarity">
    <text evidence="2">Belongs to the lipin family.</text>
</comment>
<dbReference type="Pfam" id="PF04571">
    <property type="entry name" value="Lipin_N"/>
    <property type="match status" value="1"/>
</dbReference>
<evidence type="ECO:0000256" key="5">
    <source>
        <dbReference type="ARBA" id="ARBA00022801"/>
    </source>
</evidence>
<evidence type="ECO:0000259" key="7">
    <source>
        <dbReference type="SMART" id="SM00775"/>
    </source>
</evidence>
<dbReference type="PANTHER" id="PTHR12181">
    <property type="entry name" value="LIPIN"/>
    <property type="match status" value="1"/>
</dbReference>
<feature type="domain" description="LNS2/PITP" evidence="7">
    <location>
        <begin position="774"/>
        <end position="929"/>
    </location>
</feature>
<feature type="compositionally biased region" description="Polar residues" evidence="6">
    <location>
        <begin position="643"/>
        <end position="664"/>
    </location>
</feature>
<keyword evidence="5" id="KW-0378">Hydrolase</keyword>
<dbReference type="EC" id="3.1.3.4" evidence="3"/>
<dbReference type="InterPro" id="IPR031315">
    <property type="entry name" value="LNS2/PITP"/>
</dbReference>
<evidence type="ECO:0000256" key="3">
    <source>
        <dbReference type="ARBA" id="ARBA00012638"/>
    </source>
</evidence>
<dbReference type="GO" id="GO:0019432">
    <property type="term" value="P:triglyceride biosynthetic process"/>
    <property type="evidence" value="ECO:0007669"/>
    <property type="project" value="TreeGrafter"/>
</dbReference>
<feature type="region of interest" description="Disordered" evidence="6">
    <location>
        <begin position="283"/>
        <end position="370"/>
    </location>
</feature>
<keyword evidence="9" id="KW-1185">Reference proteome</keyword>
<evidence type="ECO:0000313" key="8">
    <source>
        <dbReference type="EMBL" id="KAF9579850.1"/>
    </source>
</evidence>
<reference evidence="8" key="1">
    <citation type="journal article" date="2020" name="Fungal Divers.">
        <title>Resolving the Mortierellaceae phylogeny through synthesis of multi-gene phylogenetics and phylogenomics.</title>
        <authorList>
            <person name="Vandepol N."/>
            <person name="Liber J."/>
            <person name="Desiro A."/>
            <person name="Na H."/>
            <person name="Kennedy M."/>
            <person name="Barry K."/>
            <person name="Grigoriev I.V."/>
            <person name="Miller A.N."/>
            <person name="O'Donnell K."/>
            <person name="Stajich J.E."/>
            <person name="Bonito G."/>
        </authorList>
    </citation>
    <scope>NUCLEOTIDE SEQUENCE</scope>
    <source>
        <strain evidence="8">KOD1015</strain>
    </source>
</reference>
<feature type="compositionally biased region" description="Polar residues" evidence="6">
    <location>
        <begin position="622"/>
        <end position="631"/>
    </location>
</feature>